<dbReference type="PANTHER" id="PTHR46172">
    <property type="entry name" value="DNA POLYMERASE EPSILON SUBUNIT 3"/>
    <property type="match status" value="1"/>
</dbReference>
<accession>A0A2V0NNL8</accession>
<dbReference type="InterPro" id="IPR009072">
    <property type="entry name" value="Histone-fold"/>
</dbReference>
<dbReference type="SUPFAM" id="SSF47113">
    <property type="entry name" value="Histone-fold"/>
    <property type="match status" value="1"/>
</dbReference>
<proteinExistence type="predicted"/>
<sequence length="177" mass="18821">MAEAAAAASASGAQLDTDLPKAVIKRIVKTKLEALGEGNIQLHKDATLALAESAKVLINFLTVTSNDICKEKKRQTISADDVLQALEDLDFTDLVAPLQVALDAYRQATKEKTKKRAEANKKRKEREGPEATAGGEGGDAAAGQDQQRGAAGGGGEAGEEEEEEQQQQQEEDEAMDE</sequence>
<feature type="domain" description="Transcription factor CBF/NF-Y/archaeal histone" evidence="4">
    <location>
        <begin position="18"/>
        <end position="86"/>
    </location>
</feature>
<name>A0A2V0NNL8_9CHLO</name>
<dbReference type="PANTHER" id="PTHR46172:SF1">
    <property type="entry name" value="DNA POLYMERASE EPSILON SUBUNIT 3"/>
    <property type="match status" value="1"/>
</dbReference>
<evidence type="ECO:0000313" key="5">
    <source>
        <dbReference type="EMBL" id="GBF88092.1"/>
    </source>
</evidence>
<gene>
    <name evidence="5" type="ORF">Rsub_00804</name>
</gene>
<dbReference type="GO" id="GO:0031507">
    <property type="term" value="P:heterochromatin formation"/>
    <property type="evidence" value="ECO:0007669"/>
    <property type="project" value="TreeGrafter"/>
</dbReference>
<dbReference type="InterPro" id="IPR051377">
    <property type="entry name" value="DNA_Pol-Epsilon_Subunit"/>
</dbReference>
<dbReference type="GO" id="GO:0008622">
    <property type="term" value="C:epsilon DNA polymerase complex"/>
    <property type="evidence" value="ECO:0007669"/>
    <property type="project" value="TreeGrafter"/>
</dbReference>
<evidence type="ECO:0000256" key="2">
    <source>
        <dbReference type="ARBA" id="ARBA00023242"/>
    </source>
</evidence>
<keyword evidence="2" id="KW-0539">Nucleus</keyword>
<dbReference type="GO" id="GO:0008623">
    <property type="term" value="C:CHRAC"/>
    <property type="evidence" value="ECO:0007669"/>
    <property type="project" value="TreeGrafter"/>
</dbReference>
<dbReference type="InParanoid" id="A0A2V0NNL8"/>
<dbReference type="EMBL" id="BDRX01000003">
    <property type="protein sequence ID" value="GBF88092.1"/>
    <property type="molecule type" value="Genomic_DNA"/>
</dbReference>
<evidence type="ECO:0000256" key="3">
    <source>
        <dbReference type="SAM" id="MobiDB-lite"/>
    </source>
</evidence>
<keyword evidence="6" id="KW-1185">Reference proteome</keyword>
<evidence type="ECO:0000313" key="6">
    <source>
        <dbReference type="Proteomes" id="UP000247498"/>
    </source>
</evidence>
<dbReference type="CDD" id="cd22928">
    <property type="entry name" value="HFD_POLE3_DPB4"/>
    <property type="match status" value="1"/>
</dbReference>
<feature type="region of interest" description="Disordered" evidence="3">
    <location>
        <begin position="109"/>
        <end position="177"/>
    </location>
</feature>
<evidence type="ECO:0000259" key="4">
    <source>
        <dbReference type="Pfam" id="PF00808"/>
    </source>
</evidence>
<dbReference type="STRING" id="307507.A0A2V0NNL8"/>
<dbReference type="GO" id="GO:0046982">
    <property type="term" value="F:protein heterodimerization activity"/>
    <property type="evidence" value="ECO:0007669"/>
    <property type="project" value="InterPro"/>
</dbReference>
<protein>
    <submittedName>
        <fullName evidence="5">DNA polymerase epsilon subunit 3</fullName>
    </submittedName>
</protein>
<dbReference type="AlphaFoldDB" id="A0A2V0NNL8"/>
<evidence type="ECO:0000256" key="1">
    <source>
        <dbReference type="ARBA" id="ARBA00004123"/>
    </source>
</evidence>
<dbReference type="GO" id="GO:0006272">
    <property type="term" value="P:leading strand elongation"/>
    <property type="evidence" value="ECO:0007669"/>
    <property type="project" value="TreeGrafter"/>
</dbReference>
<reference evidence="5 6" key="1">
    <citation type="journal article" date="2018" name="Sci. Rep.">
        <title>Raphidocelis subcapitata (=Pseudokirchneriella subcapitata) provides an insight into genome evolution and environmental adaptations in the Sphaeropleales.</title>
        <authorList>
            <person name="Suzuki S."/>
            <person name="Yamaguchi H."/>
            <person name="Nakajima N."/>
            <person name="Kawachi M."/>
        </authorList>
    </citation>
    <scope>NUCLEOTIDE SEQUENCE [LARGE SCALE GENOMIC DNA]</scope>
    <source>
        <strain evidence="5 6">NIES-35</strain>
    </source>
</reference>
<dbReference type="Pfam" id="PF00808">
    <property type="entry name" value="CBFD_NFYB_HMF"/>
    <property type="match status" value="1"/>
</dbReference>
<comment type="subcellular location">
    <subcellularLocation>
        <location evidence="1">Nucleus</location>
    </subcellularLocation>
</comment>
<dbReference type="InterPro" id="IPR003958">
    <property type="entry name" value="CBFA_NFYB_domain"/>
</dbReference>
<dbReference type="Gene3D" id="1.10.20.10">
    <property type="entry name" value="Histone, subunit A"/>
    <property type="match status" value="1"/>
</dbReference>
<feature type="compositionally biased region" description="Acidic residues" evidence="3">
    <location>
        <begin position="157"/>
        <end position="177"/>
    </location>
</feature>
<organism evidence="5 6">
    <name type="scientific">Raphidocelis subcapitata</name>
    <dbReference type="NCBI Taxonomy" id="307507"/>
    <lineage>
        <taxon>Eukaryota</taxon>
        <taxon>Viridiplantae</taxon>
        <taxon>Chlorophyta</taxon>
        <taxon>core chlorophytes</taxon>
        <taxon>Chlorophyceae</taxon>
        <taxon>CS clade</taxon>
        <taxon>Sphaeropleales</taxon>
        <taxon>Selenastraceae</taxon>
        <taxon>Raphidocelis</taxon>
    </lineage>
</organism>
<dbReference type="GO" id="GO:0031490">
    <property type="term" value="F:chromatin DNA binding"/>
    <property type="evidence" value="ECO:0007669"/>
    <property type="project" value="TreeGrafter"/>
</dbReference>
<dbReference type="GO" id="GO:0006974">
    <property type="term" value="P:DNA damage response"/>
    <property type="evidence" value="ECO:0007669"/>
    <property type="project" value="TreeGrafter"/>
</dbReference>
<dbReference type="Proteomes" id="UP000247498">
    <property type="component" value="Unassembled WGS sequence"/>
</dbReference>
<dbReference type="OrthoDB" id="1707486at2759"/>
<feature type="compositionally biased region" description="Basic and acidic residues" evidence="3">
    <location>
        <begin position="109"/>
        <end position="129"/>
    </location>
</feature>
<comment type="caution">
    <text evidence="5">The sequence shown here is derived from an EMBL/GenBank/DDBJ whole genome shotgun (WGS) entry which is preliminary data.</text>
</comment>